<dbReference type="Proteomes" id="UP001153069">
    <property type="component" value="Unassembled WGS sequence"/>
</dbReference>
<feature type="region of interest" description="Disordered" evidence="1">
    <location>
        <begin position="166"/>
        <end position="216"/>
    </location>
</feature>
<evidence type="ECO:0000259" key="2">
    <source>
        <dbReference type="Pfam" id="PF03457"/>
    </source>
</evidence>
<feature type="compositionally biased region" description="Acidic residues" evidence="1">
    <location>
        <begin position="354"/>
        <end position="369"/>
    </location>
</feature>
<feature type="compositionally biased region" description="Polar residues" evidence="1">
    <location>
        <begin position="201"/>
        <end position="216"/>
    </location>
</feature>
<dbReference type="InterPro" id="IPR005114">
    <property type="entry name" value="Helicase_assoc"/>
</dbReference>
<name>A0A9N8E922_9STRA</name>
<dbReference type="Pfam" id="PF03457">
    <property type="entry name" value="HA"/>
    <property type="match status" value="3"/>
</dbReference>
<protein>
    <submittedName>
        <fullName evidence="3">Helicase</fullName>
    </submittedName>
</protein>
<keyword evidence="3" id="KW-0347">Helicase</keyword>
<dbReference type="EMBL" id="CAICTM010000818">
    <property type="protein sequence ID" value="CAB9516981.1"/>
    <property type="molecule type" value="Genomic_DNA"/>
</dbReference>
<feature type="region of interest" description="Disordered" evidence="1">
    <location>
        <begin position="301"/>
        <end position="373"/>
    </location>
</feature>
<evidence type="ECO:0000313" key="3">
    <source>
        <dbReference type="EMBL" id="CAB9516981.1"/>
    </source>
</evidence>
<dbReference type="Gene3D" id="6.10.140.530">
    <property type="match status" value="3"/>
</dbReference>
<gene>
    <name evidence="3" type="ORF">SEMRO_819_G207160.1</name>
</gene>
<feature type="compositionally biased region" description="Basic and acidic residues" evidence="1">
    <location>
        <begin position="334"/>
        <end position="348"/>
    </location>
</feature>
<dbReference type="GO" id="GO:0004386">
    <property type="term" value="F:helicase activity"/>
    <property type="evidence" value="ECO:0007669"/>
    <property type="project" value="UniProtKB-KW"/>
</dbReference>
<sequence length="690" mass="77556">MTKTRKASAAKASALVTLDVDEDANMSQSDKFQKRWDIMFAKLESYSKKFGDCLVPVRWKQDPSLGKWVSRQRDGHNAKFLTEERKARLNAIGFVWRCKDYNNLYPQSKGEKAQFKRPQVVPVVTTTTKTRNTRACAVKKDGARTATAAVAKNRPTKKKIPVAKKKTVTKAPKPTTRAAKVCPIKPAPENSKNAKKKAPTKASTRSGPQQSQTVPDNTYQRVVPADQGEWVHQYEKLVHYKSRHGHTRFPRPFTADPLLGAWVRAQCLLWHRNALSKERKVLLEAVKLDFDQVIKASNSNDGKNAAVVSDSTTREPEDTPEEDVIGVAPLEENGAVKEMTDEMADDKTSVVTPEQEEEGEDKAAEDDSSLDNVVGRRSKLSLAKKNSDTEKLLPPQNNFGELFIPTMAELSDDDDDESISSEAQREKEERIMKERREWEARQKEQLEKDWDLVDRGDKEHFESKWQEQFAKLCRYHDRFGGRHNGMPADIGLRSWLETQRDLWRNGFLSLHRQHKLMSIGFDFSRLLSEKRESEGSLPLPGSQQTLECSQWLSGQRPSVVTPPTPLAALVMAADIVSGDPAFHRTPPCVTGPEVQTQVQNGFTMSNTMLPVLGSFSSIHSARMHPNDAVTYTTKLAAPTSVSPSPLKLMQMTPPEIGTSGSPSNKRRQYCEDVAVAHKPQAQKRRRISVH</sequence>
<keyword evidence="3" id="KW-0547">Nucleotide-binding</keyword>
<dbReference type="PANTHER" id="PTHR33418:SF1">
    <property type="entry name" value="HELICASE-ASSOCIATED DOMAIN-CONTAINING PROTEIN"/>
    <property type="match status" value="1"/>
</dbReference>
<keyword evidence="3" id="KW-0378">Hydrolase</keyword>
<feature type="domain" description="Helicase-associated" evidence="2">
    <location>
        <begin position="33"/>
        <end position="94"/>
    </location>
</feature>
<feature type="region of interest" description="Disordered" evidence="1">
    <location>
        <begin position="642"/>
        <end position="668"/>
    </location>
</feature>
<organism evidence="3 4">
    <name type="scientific">Seminavis robusta</name>
    <dbReference type="NCBI Taxonomy" id="568900"/>
    <lineage>
        <taxon>Eukaryota</taxon>
        <taxon>Sar</taxon>
        <taxon>Stramenopiles</taxon>
        <taxon>Ochrophyta</taxon>
        <taxon>Bacillariophyta</taxon>
        <taxon>Bacillariophyceae</taxon>
        <taxon>Bacillariophycidae</taxon>
        <taxon>Naviculales</taxon>
        <taxon>Naviculaceae</taxon>
        <taxon>Seminavis</taxon>
    </lineage>
</organism>
<keyword evidence="3" id="KW-0067">ATP-binding</keyword>
<dbReference type="AlphaFoldDB" id="A0A9N8E922"/>
<dbReference type="PANTHER" id="PTHR33418">
    <property type="entry name" value="HELICASE-ASSOCIATED"/>
    <property type="match status" value="1"/>
</dbReference>
<comment type="caution">
    <text evidence="3">The sequence shown here is derived from an EMBL/GenBank/DDBJ whole genome shotgun (WGS) entry which is preliminary data.</text>
</comment>
<feature type="domain" description="Helicase-associated" evidence="2">
    <location>
        <begin position="462"/>
        <end position="521"/>
    </location>
</feature>
<reference evidence="3" key="1">
    <citation type="submission" date="2020-06" db="EMBL/GenBank/DDBJ databases">
        <authorList>
            <consortium name="Plant Systems Biology data submission"/>
        </authorList>
    </citation>
    <scope>NUCLEOTIDE SEQUENCE</scope>
    <source>
        <strain evidence="3">D6</strain>
    </source>
</reference>
<accession>A0A9N8E922</accession>
<proteinExistence type="predicted"/>
<evidence type="ECO:0000313" key="4">
    <source>
        <dbReference type="Proteomes" id="UP001153069"/>
    </source>
</evidence>
<evidence type="ECO:0000256" key="1">
    <source>
        <dbReference type="SAM" id="MobiDB-lite"/>
    </source>
</evidence>
<feature type="compositionally biased region" description="Low complexity" evidence="1">
    <location>
        <begin position="169"/>
        <end position="181"/>
    </location>
</feature>
<feature type="domain" description="Helicase-associated" evidence="2">
    <location>
        <begin position="229"/>
        <end position="286"/>
    </location>
</feature>
<dbReference type="OrthoDB" id="42040at2759"/>
<keyword evidence="4" id="KW-1185">Reference proteome</keyword>